<proteinExistence type="predicted"/>
<feature type="domain" description="Protein FecR C-terminal" evidence="2">
    <location>
        <begin position="306"/>
        <end position="374"/>
    </location>
</feature>
<dbReference type="PIRSF" id="PIRSF018266">
    <property type="entry name" value="FecR"/>
    <property type="match status" value="1"/>
</dbReference>
<evidence type="ECO:0000259" key="2">
    <source>
        <dbReference type="Pfam" id="PF16344"/>
    </source>
</evidence>
<dbReference type="Gene3D" id="3.55.50.30">
    <property type="match status" value="1"/>
</dbReference>
<dbReference type="Gene3D" id="2.60.120.1440">
    <property type="match status" value="1"/>
</dbReference>
<dbReference type="AlphaFoldDB" id="A0A3S1D5U3"/>
<comment type="caution">
    <text evidence="3">The sequence shown here is derived from an EMBL/GenBank/DDBJ whole genome shotgun (WGS) entry which is preliminary data.</text>
</comment>
<dbReference type="InterPro" id="IPR006860">
    <property type="entry name" value="FecR"/>
</dbReference>
<name>A0A3S1D5U3_9BACT</name>
<sequence>MEMNELIVLSRKYLSGKASDAEKAALLHWYNAYDESELLVKIMAAPDETEEELEARMLQRLQLATGTAPVRRIHFLRRKATWAAAAAVLLLAAVTVWWWPARKPAAIAAATRITSGSKAVLILGDGSQVQLDSAASGVLTQQGNTRVMQSAGGLSYQAGNNTGSTALMNTLRTPRGVQSRVTLPDGTGVWLNAASSVTYPVAFNGKEREVRITGEAYFEVTSSANQPFVVKTATMDVLVLGTHFNISAYEDENSANTTLLEGAVAVRTGEQAQHILPGQQISVVNGKIGSKKRVDVTAVMAWKNGYFSFRDADVPAVMRELSRWYDAEVHYENGIPEGNFTGEIGRGLTLEQVAALLETTRIHLKISNGGKHITVLP</sequence>
<dbReference type="PANTHER" id="PTHR30273:SF2">
    <property type="entry name" value="PROTEIN FECR"/>
    <property type="match status" value="1"/>
</dbReference>
<evidence type="ECO:0000259" key="1">
    <source>
        <dbReference type="Pfam" id="PF04773"/>
    </source>
</evidence>
<reference evidence="3" key="1">
    <citation type="submission" date="2020-05" db="EMBL/GenBank/DDBJ databases">
        <title>Chitinophaga laudate sp. nov., isolated from a tropical peat swamp.</title>
        <authorList>
            <person name="Goh C.B.S."/>
            <person name="Lee M.S."/>
            <person name="Parimannan S."/>
            <person name="Pasbakhsh P."/>
            <person name="Yule C.M."/>
            <person name="Rajandas H."/>
            <person name="Loke S."/>
            <person name="Croft L."/>
            <person name="Tan J.B.L."/>
        </authorList>
    </citation>
    <scope>NUCLEOTIDE SEQUENCE</scope>
    <source>
        <strain evidence="3">Mgbs1</strain>
    </source>
</reference>
<accession>A0A3S1D5U3</accession>
<dbReference type="InterPro" id="IPR012373">
    <property type="entry name" value="Ferrdict_sens_TM"/>
</dbReference>
<protein>
    <submittedName>
        <fullName evidence="3">DUF4974 domain-containing protein</fullName>
    </submittedName>
</protein>
<gene>
    <name evidence="3" type="ORF">ECE50_029345</name>
</gene>
<evidence type="ECO:0000313" key="4">
    <source>
        <dbReference type="Proteomes" id="UP000281028"/>
    </source>
</evidence>
<dbReference type="PANTHER" id="PTHR30273">
    <property type="entry name" value="PERIPLASMIC SIGNAL SENSOR AND SIGMA FACTOR ACTIVATOR FECR-RELATED"/>
    <property type="match status" value="1"/>
</dbReference>
<keyword evidence="4" id="KW-1185">Reference proteome</keyword>
<dbReference type="EMBL" id="RIAR02000001">
    <property type="protein sequence ID" value="NSL90966.1"/>
    <property type="molecule type" value="Genomic_DNA"/>
</dbReference>
<organism evidence="3 4">
    <name type="scientific">Chitinophaga solisilvae</name>
    <dbReference type="NCBI Taxonomy" id="1233460"/>
    <lineage>
        <taxon>Bacteria</taxon>
        <taxon>Pseudomonadati</taxon>
        <taxon>Bacteroidota</taxon>
        <taxon>Chitinophagia</taxon>
        <taxon>Chitinophagales</taxon>
        <taxon>Chitinophagaceae</taxon>
        <taxon>Chitinophaga</taxon>
    </lineage>
</organism>
<dbReference type="OrthoDB" id="625980at2"/>
<dbReference type="GO" id="GO:0016989">
    <property type="term" value="F:sigma factor antagonist activity"/>
    <property type="evidence" value="ECO:0007669"/>
    <property type="project" value="TreeGrafter"/>
</dbReference>
<feature type="domain" description="FecR protein" evidence="1">
    <location>
        <begin position="170"/>
        <end position="264"/>
    </location>
</feature>
<dbReference type="Proteomes" id="UP000281028">
    <property type="component" value="Unassembled WGS sequence"/>
</dbReference>
<evidence type="ECO:0000313" key="3">
    <source>
        <dbReference type="EMBL" id="NSL90966.1"/>
    </source>
</evidence>
<dbReference type="FunFam" id="2.60.120.1440:FF:000001">
    <property type="entry name" value="Putative anti-sigma factor"/>
    <property type="match status" value="1"/>
</dbReference>
<dbReference type="Pfam" id="PF16344">
    <property type="entry name" value="FecR_C"/>
    <property type="match status" value="1"/>
</dbReference>
<dbReference type="InterPro" id="IPR032508">
    <property type="entry name" value="FecR_C"/>
</dbReference>
<dbReference type="Pfam" id="PF04773">
    <property type="entry name" value="FecR"/>
    <property type="match status" value="1"/>
</dbReference>